<sequence length="298" mass="35503">MDIKIELGKKIRTFREQKKLSREAFCDDELELTVRQLSRIESGESLPTLPKLTYISKQLFIPISHLINENDIILPKRYIQLKMGLFKRPPQYNDAMKKMVEDTFEEIYKDYYETLPEEEQLLVDTAQAQNDVNLSKKIDFGEGILQDYFFQVRNKKEYSENDLLIIHLYFACCYYKPFENKEFDTLVEKTLEQVNYSSEFGLIILNRILITIIGLYIFSDRYDKILNIIKISNTIMKMRMDFHQKPIIDMLEGKYWLHHKDLERANKKYNDAILLAQLHGEEQLSGKIKQEWQQDLNS</sequence>
<keyword evidence="1" id="KW-0238">DNA-binding</keyword>
<dbReference type="Pfam" id="PF18710">
    <property type="entry name" value="ComR_TPR"/>
    <property type="match status" value="1"/>
</dbReference>
<dbReference type="InterPro" id="IPR001387">
    <property type="entry name" value="Cro/C1-type_HTH"/>
</dbReference>
<dbReference type="InterPro" id="IPR040799">
    <property type="entry name" value="ComR_TPR"/>
</dbReference>
<dbReference type="InterPro" id="IPR050807">
    <property type="entry name" value="TransReg_Diox_bact_type"/>
</dbReference>
<evidence type="ECO:0000259" key="2">
    <source>
        <dbReference type="PROSITE" id="PS50943"/>
    </source>
</evidence>
<feature type="domain" description="HTH cro/C1-type" evidence="2">
    <location>
        <begin position="11"/>
        <end position="66"/>
    </location>
</feature>
<dbReference type="Gene3D" id="1.25.40.10">
    <property type="entry name" value="Tetratricopeptide repeat domain"/>
    <property type="match status" value="1"/>
</dbReference>
<dbReference type="RefSeq" id="WP_086445315.1">
    <property type="nucleotide sequence ID" value="NZ_CP147248.1"/>
</dbReference>
<dbReference type="SUPFAM" id="SSF47413">
    <property type="entry name" value="lambda repressor-like DNA-binding domains"/>
    <property type="match status" value="1"/>
</dbReference>
<proteinExistence type="predicted"/>
<evidence type="ECO:0000256" key="1">
    <source>
        <dbReference type="ARBA" id="ARBA00023125"/>
    </source>
</evidence>
<dbReference type="EMBL" id="CP147248">
    <property type="protein sequence ID" value="WYJ87248.1"/>
    <property type="molecule type" value="Genomic_DNA"/>
</dbReference>
<gene>
    <name evidence="3" type="ORF">A5866_002343</name>
</gene>
<reference evidence="3 4" key="2">
    <citation type="submission" date="2024-03" db="EMBL/GenBank/DDBJ databases">
        <title>The Genome Sequence of Enterococcus sp. DIV0727d.</title>
        <authorList>
            <consortium name="The Broad Institute Genomics Platform"/>
            <consortium name="The Broad Institute Microbial Omics Core"/>
            <consortium name="The Broad Institute Genomic Center for Infectious Diseases"/>
            <person name="Earl A."/>
            <person name="Manson A."/>
            <person name="Gilmore M."/>
            <person name="Schwartman J."/>
            <person name="Shea T."/>
            <person name="Abouelleil A."/>
            <person name="Cao P."/>
            <person name="Chapman S."/>
            <person name="Cusick C."/>
            <person name="Young S."/>
            <person name="Neafsey D."/>
            <person name="Nusbaum C."/>
            <person name="Birren B."/>
        </authorList>
    </citation>
    <scope>NUCLEOTIDE SEQUENCE [LARGE SCALE GENOMIC DNA]</scope>
    <source>
        <strain evidence="3 4">12C11_DIV0727</strain>
    </source>
</reference>
<dbReference type="InterPro" id="IPR011990">
    <property type="entry name" value="TPR-like_helical_dom_sf"/>
</dbReference>
<dbReference type="PROSITE" id="PS50943">
    <property type="entry name" value="HTH_CROC1"/>
    <property type="match status" value="1"/>
</dbReference>
<evidence type="ECO:0000313" key="3">
    <source>
        <dbReference type="EMBL" id="WYJ87248.1"/>
    </source>
</evidence>
<evidence type="ECO:0000313" key="4">
    <source>
        <dbReference type="Proteomes" id="UP000195080"/>
    </source>
</evidence>
<dbReference type="PANTHER" id="PTHR46797:SF1">
    <property type="entry name" value="METHYLPHOSPHONATE SYNTHASE"/>
    <property type="match status" value="1"/>
</dbReference>
<organism evidence="3 4">
    <name type="scientific">Candidatus Enterococcus lemimoniae</name>
    <dbReference type="NCBI Taxonomy" id="1834167"/>
    <lineage>
        <taxon>Bacteria</taxon>
        <taxon>Bacillati</taxon>
        <taxon>Bacillota</taxon>
        <taxon>Bacilli</taxon>
        <taxon>Lactobacillales</taxon>
        <taxon>Enterococcaceae</taxon>
        <taxon>Enterococcus</taxon>
    </lineage>
</organism>
<reference evidence="4" key="1">
    <citation type="submission" date="2017-05" db="EMBL/GenBank/DDBJ databases">
        <title>The Genome Sequence of EEnterococcus faecalis 9F2_4866.</title>
        <authorList>
            <consortium name="The Broad Institute Genomics Platform"/>
            <consortium name="The Broad Institute Genomic Center for Infectious Diseases"/>
            <person name="Earl A."/>
            <person name="Manson A."/>
            <person name="Schwartman J."/>
            <person name="Gilmore M."/>
            <person name="Abouelleil A."/>
            <person name="Cao P."/>
            <person name="Chapman S."/>
            <person name="Cusick C."/>
            <person name="Shea T."/>
            <person name="Young S."/>
            <person name="Neafsey D."/>
            <person name="Nusbaum C."/>
            <person name="Birren B."/>
        </authorList>
    </citation>
    <scope>NUCLEOTIDE SEQUENCE [LARGE SCALE GENOMIC DNA]</scope>
    <source>
        <strain evidence="4">12C11_DIV0727</strain>
    </source>
</reference>
<dbReference type="PANTHER" id="PTHR46797">
    <property type="entry name" value="HTH-TYPE TRANSCRIPTIONAL REGULATOR"/>
    <property type="match status" value="1"/>
</dbReference>
<accession>A0ABZ2T794</accession>
<protein>
    <recommendedName>
        <fullName evidence="2">HTH cro/C1-type domain-containing protein</fullName>
    </recommendedName>
</protein>
<name>A0ABZ2T794_9ENTE</name>
<dbReference type="InterPro" id="IPR010982">
    <property type="entry name" value="Lambda_DNA-bd_dom_sf"/>
</dbReference>
<dbReference type="Proteomes" id="UP000195080">
    <property type="component" value="Chromosome"/>
</dbReference>
<dbReference type="Pfam" id="PF01381">
    <property type="entry name" value="HTH_3"/>
    <property type="match status" value="1"/>
</dbReference>
<dbReference type="CDD" id="cd00093">
    <property type="entry name" value="HTH_XRE"/>
    <property type="match status" value="1"/>
</dbReference>
<keyword evidence="4" id="KW-1185">Reference proteome</keyword>